<organism evidence="2 3">
    <name type="scientific">Quercus suber</name>
    <name type="common">Cork oak</name>
    <dbReference type="NCBI Taxonomy" id="58331"/>
    <lineage>
        <taxon>Eukaryota</taxon>
        <taxon>Viridiplantae</taxon>
        <taxon>Streptophyta</taxon>
        <taxon>Embryophyta</taxon>
        <taxon>Tracheophyta</taxon>
        <taxon>Spermatophyta</taxon>
        <taxon>Magnoliopsida</taxon>
        <taxon>eudicotyledons</taxon>
        <taxon>Gunneridae</taxon>
        <taxon>Pentapetalae</taxon>
        <taxon>rosids</taxon>
        <taxon>fabids</taxon>
        <taxon>Fagales</taxon>
        <taxon>Fagaceae</taxon>
        <taxon>Quercus</taxon>
    </lineage>
</organism>
<protein>
    <submittedName>
        <fullName evidence="2">Uncharacterized protein</fullName>
    </submittedName>
</protein>
<sequence length="74" mass="8635">MVERRGVAKNFCLEGQAQRRKSRGLEGKEEREEEEDEEREEGEMVRLGRKCRNINIGTMMAGTMFNFHCVEVVN</sequence>
<name>A0AAW0ME75_QUESU</name>
<feature type="region of interest" description="Disordered" evidence="1">
    <location>
        <begin position="17"/>
        <end position="41"/>
    </location>
</feature>
<keyword evidence="3" id="KW-1185">Reference proteome</keyword>
<evidence type="ECO:0000313" key="3">
    <source>
        <dbReference type="Proteomes" id="UP000237347"/>
    </source>
</evidence>
<dbReference type="Proteomes" id="UP000237347">
    <property type="component" value="Unassembled WGS sequence"/>
</dbReference>
<comment type="caution">
    <text evidence="2">The sequence shown here is derived from an EMBL/GenBank/DDBJ whole genome shotgun (WGS) entry which is preliminary data.</text>
</comment>
<feature type="compositionally biased region" description="Acidic residues" evidence="1">
    <location>
        <begin position="31"/>
        <end position="41"/>
    </location>
</feature>
<evidence type="ECO:0000256" key="1">
    <source>
        <dbReference type="SAM" id="MobiDB-lite"/>
    </source>
</evidence>
<accession>A0AAW0ME75</accession>
<proteinExistence type="predicted"/>
<evidence type="ECO:0000313" key="2">
    <source>
        <dbReference type="EMBL" id="KAK7860982.1"/>
    </source>
</evidence>
<dbReference type="AlphaFoldDB" id="A0AAW0ME75"/>
<gene>
    <name evidence="2" type="ORF">CFP56_029082</name>
</gene>
<reference evidence="2 3" key="1">
    <citation type="journal article" date="2018" name="Sci. Data">
        <title>The draft genome sequence of cork oak.</title>
        <authorList>
            <person name="Ramos A.M."/>
            <person name="Usie A."/>
            <person name="Barbosa P."/>
            <person name="Barros P.M."/>
            <person name="Capote T."/>
            <person name="Chaves I."/>
            <person name="Simoes F."/>
            <person name="Abreu I."/>
            <person name="Carrasquinho I."/>
            <person name="Faro C."/>
            <person name="Guimaraes J.B."/>
            <person name="Mendonca D."/>
            <person name="Nobrega F."/>
            <person name="Rodrigues L."/>
            <person name="Saibo N.J.M."/>
            <person name="Varela M.C."/>
            <person name="Egas C."/>
            <person name="Matos J."/>
            <person name="Miguel C.M."/>
            <person name="Oliveira M.M."/>
            <person name="Ricardo C.P."/>
            <person name="Goncalves S."/>
        </authorList>
    </citation>
    <scope>NUCLEOTIDE SEQUENCE [LARGE SCALE GENOMIC DNA]</scope>
    <source>
        <strain evidence="3">cv. HL8</strain>
    </source>
</reference>
<dbReference type="EMBL" id="PKMF04000004">
    <property type="protein sequence ID" value="KAK7860982.1"/>
    <property type="molecule type" value="Genomic_DNA"/>
</dbReference>